<evidence type="ECO:0000313" key="2">
    <source>
        <dbReference type="Proteomes" id="UP001217838"/>
    </source>
</evidence>
<sequence length="75" mass="7665">MGRPRSAAAAGTIAIGHDDVVCVAPAALREGPAAVEAELEGFTTSLAAWAEAQVPALAGARIDELARELALRTLR</sequence>
<gene>
    <name evidence="1" type="ORF">POL58_49215</name>
</gene>
<organism evidence="1 2">
    <name type="scientific">Nannocystis radixulma</name>
    <dbReference type="NCBI Taxonomy" id="2995305"/>
    <lineage>
        <taxon>Bacteria</taxon>
        <taxon>Pseudomonadati</taxon>
        <taxon>Myxococcota</taxon>
        <taxon>Polyangia</taxon>
        <taxon>Nannocystales</taxon>
        <taxon>Nannocystaceae</taxon>
        <taxon>Nannocystis</taxon>
    </lineage>
</organism>
<comment type="caution">
    <text evidence="1">The sequence shown here is derived from an EMBL/GenBank/DDBJ whole genome shotgun (WGS) entry which is preliminary data.</text>
</comment>
<evidence type="ECO:0000313" key="1">
    <source>
        <dbReference type="EMBL" id="MDC0675807.1"/>
    </source>
</evidence>
<proteinExistence type="predicted"/>
<dbReference type="EMBL" id="JAQNDN010000028">
    <property type="protein sequence ID" value="MDC0675807.1"/>
    <property type="molecule type" value="Genomic_DNA"/>
</dbReference>
<dbReference type="RefSeq" id="WP_272011384.1">
    <property type="nucleotide sequence ID" value="NZ_JAQNDN010000028.1"/>
</dbReference>
<reference evidence="1 2" key="1">
    <citation type="submission" date="2022-11" db="EMBL/GenBank/DDBJ databases">
        <title>Minimal conservation of predation-associated metabolite biosynthetic gene clusters underscores biosynthetic potential of Myxococcota including descriptions for ten novel species: Archangium lansinium sp. nov., Myxococcus landrumus sp. nov., Nannocystis bai.</title>
        <authorList>
            <person name="Ahearne A."/>
            <person name="Stevens C."/>
            <person name="Dowd S."/>
        </authorList>
    </citation>
    <scope>NUCLEOTIDE SEQUENCE [LARGE SCALE GENOMIC DNA]</scope>
    <source>
        <strain evidence="1 2">NCELM</strain>
    </source>
</reference>
<name>A0ABT5BNX6_9BACT</name>
<dbReference type="Proteomes" id="UP001217838">
    <property type="component" value="Unassembled WGS sequence"/>
</dbReference>
<protein>
    <submittedName>
        <fullName evidence="1">Uncharacterized protein</fullName>
    </submittedName>
</protein>
<keyword evidence="2" id="KW-1185">Reference proteome</keyword>
<accession>A0ABT5BNX6</accession>